<proteinExistence type="predicted"/>
<evidence type="ECO:0000313" key="3">
    <source>
        <dbReference type="Proteomes" id="UP001183202"/>
    </source>
</evidence>
<comment type="caution">
    <text evidence="2">The sequence shown here is derived from an EMBL/GenBank/DDBJ whole genome shotgun (WGS) entry which is preliminary data.</text>
</comment>
<dbReference type="Gene3D" id="3.10.450.50">
    <property type="match status" value="1"/>
</dbReference>
<reference evidence="3" key="1">
    <citation type="submission" date="2023-07" db="EMBL/GenBank/DDBJ databases">
        <title>30 novel species of actinomycetes from the DSMZ collection.</title>
        <authorList>
            <person name="Nouioui I."/>
        </authorList>
    </citation>
    <scope>NUCLEOTIDE SEQUENCE [LARGE SCALE GENOMIC DNA]</scope>
    <source>
        <strain evidence="3">DSM 45834</strain>
    </source>
</reference>
<gene>
    <name evidence="2" type="ORF">RM445_01280</name>
</gene>
<dbReference type="Pfam" id="PF12680">
    <property type="entry name" value="SnoaL_2"/>
    <property type="match status" value="1"/>
</dbReference>
<accession>A0ABU2N2L1</accession>
<protein>
    <submittedName>
        <fullName evidence="2">Nuclear transport factor 2 family protein</fullName>
    </submittedName>
</protein>
<organism evidence="2 3">
    <name type="scientific">Pseudonocardia charpentierae</name>
    <dbReference type="NCBI Taxonomy" id="3075545"/>
    <lineage>
        <taxon>Bacteria</taxon>
        <taxon>Bacillati</taxon>
        <taxon>Actinomycetota</taxon>
        <taxon>Actinomycetes</taxon>
        <taxon>Pseudonocardiales</taxon>
        <taxon>Pseudonocardiaceae</taxon>
        <taxon>Pseudonocardia</taxon>
    </lineage>
</organism>
<dbReference type="Proteomes" id="UP001183202">
    <property type="component" value="Unassembled WGS sequence"/>
</dbReference>
<dbReference type="RefSeq" id="WP_311554055.1">
    <property type="nucleotide sequence ID" value="NZ_JAVREJ010000001.1"/>
</dbReference>
<dbReference type="SUPFAM" id="SSF54427">
    <property type="entry name" value="NTF2-like"/>
    <property type="match status" value="1"/>
</dbReference>
<dbReference type="EMBL" id="JAVREJ010000001">
    <property type="protein sequence ID" value="MDT0348155.1"/>
    <property type="molecule type" value="Genomic_DNA"/>
</dbReference>
<feature type="domain" description="SnoaL-like" evidence="1">
    <location>
        <begin position="23"/>
        <end position="115"/>
    </location>
</feature>
<sequence length="133" mass="14860">MADTNISDDRARTFASALQTFEKDGDAAAFAALFTDDAVTQRLDARGERRGEVEQFWQEYRAQFDSISTTFYDVVEGGDRVALEWTSDATLTDGRPLQYRGVTIIDLDGDDKISELRTYYDSAQFTTSTAVAD</sequence>
<evidence type="ECO:0000259" key="1">
    <source>
        <dbReference type="Pfam" id="PF12680"/>
    </source>
</evidence>
<dbReference type="InterPro" id="IPR032710">
    <property type="entry name" value="NTF2-like_dom_sf"/>
</dbReference>
<evidence type="ECO:0000313" key="2">
    <source>
        <dbReference type="EMBL" id="MDT0348155.1"/>
    </source>
</evidence>
<dbReference type="InterPro" id="IPR037401">
    <property type="entry name" value="SnoaL-like"/>
</dbReference>
<keyword evidence="3" id="KW-1185">Reference proteome</keyword>
<name>A0ABU2N2L1_9PSEU</name>